<protein>
    <recommendedName>
        <fullName evidence="1">Xylose isomerase-like TIM barrel domain-containing protein</fullName>
    </recommendedName>
</protein>
<dbReference type="Gene3D" id="3.20.20.150">
    <property type="entry name" value="Divalent-metal-dependent TIM barrel enzymes"/>
    <property type="match status" value="1"/>
</dbReference>
<dbReference type="InterPro" id="IPR036237">
    <property type="entry name" value="Xyl_isomerase-like_sf"/>
</dbReference>
<dbReference type="RefSeq" id="WP_075063395.1">
    <property type="nucleotide sequence ID" value="NZ_LGCL01000027.1"/>
</dbReference>
<feature type="domain" description="Xylose isomerase-like TIM barrel" evidence="1">
    <location>
        <begin position="36"/>
        <end position="251"/>
    </location>
</feature>
<dbReference type="PATRIC" id="fig|1134406.4.peg.1236"/>
<evidence type="ECO:0000313" key="2">
    <source>
        <dbReference type="EMBL" id="KPL75504.1"/>
    </source>
</evidence>
<dbReference type="InterPro" id="IPR013022">
    <property type="entry name" value="Xyl_isomerase-like_TIM-brl"/>
</dbReference>
<name>A0A0P6Y1P4_9CHLR</name>
<dbReference type="STRING" id="1134406.ADN00_12715"/>
<evidence type="ECO:0000259" key="1">
    <source>
        <dbReference type="Pfam" id="PF01261"/>
    </source>
</evidence>
<gene>
    <name evidence="2" type="ORF">ADN00_12715</name>
</gene>
<dbReference type="Proteomes" id="UP000050417">
    <property type="component" value="Unassembled WGS sequence"/>
</dbReference>
<dbReference type="Pfam" id="PF01261">
    <property type="entry name" value="AP_endonuc_2"/>
    <property type="match status" value="1"/>
</dbReference>
<proteinExistence type="predicted"/>
<dbReference type="EMBL" id="LGCL01000027">
    <property type="protein sequence ID" value="KPL75504.1"/>
    <property type="molecule type" value="Genomic_DNA"/>
</dbReference>
<comment type="caution">
    <text evidence="2">The sequence shown here is derived from an EMBL/GenBank/DDBJ whole genome shotgun (WGS) entry which is preliminary data.</text>
</comment>
<dbReference type="AlphaFoldDB" id="A0A0P6Y1P4"/>
<organism evidence="2 3">
    <name type="scientific">Ornatilinea apprima</name>
    <dbReference type="NCBI Taxonomy" id="1134406"/>
    <lineage>
        <taxon>Bacteria</taxon>
        <taxon>Bacillati</taxon>
        <taxon>Chloroflexota</taxon>
        <taxon>Anaerolineae</taxon>
        <taxon>Anaerolineales</taxon>
        <taxon>Anaerolineaceae</taxon>
        <taxon>Ornatilinea</taxon>
    </lineage>
</organism>
<dbReference type="SUPFAM" id="SSF51658">
    <property type="entry name" value="Xylose isomerase-like"/>
    <property type="match status" value="1"/>
</dbReference>
<evidence type="ECO:0000313" key="3">
    <source>
        <dbReference type="Proteomes" id="UP000050417"/>
    </source>
</evidence>
<sequence>MSKIGMGLGSQQIADLAALTCQTDALELEDFLNPAEFDRLEPRLAEARAALRDYPGELLLSGPYIDLNPASPDALVQEACRQRFRQALDWAKQLGAREIIFCSTFIPIIYLEFYEADWARRSADFWSAFLDEVPGGVTISLCNTFEFDPRWLVWVAGQVNRPNFRLALDLGHFLVYARIGLEDWLRQTAPFLSTVYVHSNHGQVDEHLPPGEGLLSAEQVQMAARYAPAQARFVLKPFEKTALPASLAWLRRVLEAKSSTMGGV</sequence>
<reference evidence="2 3" key="1">
    <citation type="submission" date="2015-07" db="EMBL/GenBank/DDBJ databases">
        <title>Genome sequence of Ornatilinea apprima DSM 23815.</title>
        <authorList>
            <person name="Hemp J."/>
            <person name="Ward L.M."/>
            <person name="Pace L.A."/>
            <person name="Fischer W.W."/>
        </authorList>
    </citation>
    <scope>NUCLEOTIDE SEQUENCE [LARGE SCALE GENOMIC DNA]</scope>
    <source>
        <strain evidence="2 3">P3M-1</strain>
    </source>
</reference>
<dbReference type="OrthoDB" id="9801960at2"/>
<keyword evidence="3" id="KW-1185">Reference proteome</keyword>
<accession>A0A0P6Y1P4</accession>